<dbReference type="GO" id="GO:0003700">
    <property type="term" value="F:DNA-binding transcription factor activity"/>
    <property type="evidence" value="ECO:0007669"/>
    <property type="project" value="InterPro"/>
</dbReference>
<keyword evidence="2" id="KW-0238">DNA-binding</keyword>
<dbReference type="SUPFAM" id="SSF46689">
    <property type="entry name" value="Homeodomain-like"/>
    <property type="match status" value="1"/>
</dbReference>
<evidence type="ECO:0000313" key="5">
    <source>
        <dbReference type="EMBL" id="OQM51245.1"/>
    </source>
</evidence>
<dbReference type="GO" id="GO:0043565">
    <property type="term" value="F:sequence-specific DNA binding"/>
    <property type="evidence" value="ECO:0007669"/>
    <property type="project" value="InterPro"/>
</dbReference>
<evidence type="ECO:0000256" key="3">
    <source>
        <dbReference type="ARBA" id="ARBA00023163"/>
    </source>
</evidence>
<protein>
    <submittedName>
        <fullName evidence="5">AraC family transcriptional regulator</fullName>
    </submittedName>
</protein>
<dbReference type="PROSITE" id="PS01124">
    <property type="entry name" value="HTH_ARAC_FAMILY_2"/>
    <property type="match status" value="1"/>
</dbReference>
<dbReference type="Gene3D" id="1.10.10.60">
    <property type="entry name" value="Homeodomain-like"/>
    <property type="match status" value="2"/>
</dbReference>
<evidence type="ECO:0000313" key="6">
    <source>
        <dbReference type="Proteomes" id="UP000192666"/>
    </source>
</evidence>
<dbReference type="EMBL" id="NAQA01000003">
    <property type="protein sequence ID" value="OQM51245.1"/>
    <property type="molecule type" value="Genomic_DNA"/>
</dbReference>
<evidence type="ECO:0000256" key="1">
    <source>
        <dbReference type="ARBA" id="ARBA00023015"/>
    </source>
</evidence>
<proteinExistence type="predicted"/>
<reference evidence="5 6" key="1">
    <citation type="submission" date="2017-03" db="EMBL/GenBank/DDBJ databases">
        <title>Maternal inheritance of bifidobacteria.</title>
        <authorList>
            <person name="Lugli G.A."/>
            <person name="Duranti S."/>
            <person name="Milani C."/>
            <person name="Mancabelli L."/>
        </authorList>
    </citation>
    <scope>NUCLEOTIDE SEQUENCE [LARGE SCALE GENOMIC DNA]</scope>
    <source>
        <strain evidence="5 6">1899B</strain>
    </source>
</reference>
<name>A0A1V8PRA5_9BIFI</name>
<gene>
    <name evidence="5" type="ORF">B5782_1196</name>
</gene>
<accession>A0A1V8PRA5</accession>
<dbReference type="PRINTS" id="PR00032">
    <property type="entry name" value="HTHARAC"/>
</dbReference>
<dbReference type="Pfam" id="PF02311">
    <property type="entry name" value="AraC_binding"/>
    <property type="match status" value="1"/>
</dbReference>
<dbReference type="Pfam" id="PF12833">
    <property type="entry name" value="HTH_18"/>
    <property type="match status" value="1"/>
</dbReference>
<dbReference type="SUPFAM" id="SSF51182">
    <property type="entry name" value="RmlC-like cupins"/>
    <property type="match status" value="1"/>
</dbReference>
<evidence type="ECO:0000256" key="2">
    <source>
        <dbReference type="ARBA" id="ARBA00023125"/>
    </source>
</evidence>
<dbReference type="CDD" id="cd02208">
    <property type="entry name" value="cupin_RmlC-like"/>
    <property type="match status" value="1"/>
</dbReference>
<sequence length="359" mass="40281">MVNDMACDMTVTQAESAATGGLNVSRACMPITGWGRLPNGAEMVQYDAPMFFSFTEHSLLSQYPNMRAECHWHIDFEFTYIMRGHMWYFVNGESVRLEEGQGIFVNSRQLHYGFTKDNAECEFSCTLLNPTRMGVPNAVYERFIAPILTDSSMPYIVFDADSEYGNALVDSVRRIHRAKFGCSTCNEHPALSGPVSSEFVSSEPVDMLYRTLWSDSESLTVLSCFYAMVRALTAFAEEREGEGSRVGGVDEAKIAALRSMIDYVQQHYHQRVTLAQIAAAGCVGRTQCAVLFHDMVGQSPIEFVNDVRVRAGAELLATTQLPVAEIAVRVGFSRSSFFARVFQRYMHVTPSAYRRSMRR</sequence>
<dbReference type="Proteomes" id="UP000192666">
    <property type="component" value="Unassembled WGS sequence"/>
</dbReference>
<dbReference type="InterPro" id="IPR020449">
    <property type="entry name" value="Tscrpt_reg_AraC-type_HTH"/>
</dbReference>
<dbReference type="Gene3D" id="2.60.120.10">
    <property type="entry name" value="Jelly Rolls"/>
    <property type="match status" value="1"/>
</dbReference>
<dbReference type="RefSeq" id="WP_307781488.1">
    <property type="nucleotide sequence ID" value="NZ_NAQA01000003.1"/>
</dbReference>
<dbReference type="PANTHER" id="PTHR43280:SF28">
    <property type="entry name" value="HTH-TYPE TRANSCRIPTIONAL ACTIVATOR RHAS"/>
    <property type="match status" value="1"/>
</dbReference>
<dbReference type="PANTHER" id="PTHR43280">
    <property type="entry name" value="ARAC-FAMILY TRANSCRIPTIONAL REGULATOR"/>
    <property type="match status" value="1"/>
</dbReference>
<feature type="domain" description="HTH araC/xylS-type" evidence="4">
    <location>
        <begin position="258"/>
        <end position="356"/>
    </location>
</feature>
<dbReference type="InterPro" id="IPR011051">
    <property type="entry name" value="RmlC_Cupin_sf"/>
</dbReference>
<comment type="caution">
    <text evidence="5">The sequence shown here is derived from an EMBL/GenBank/DDBJ whole genome shotgun (WGS) entry which is preliminary data.</text>
</comment>
<dbReference type="InterPro" id="IPR009057">
    <property type="entry name" value="Homeodomain-like_sf"/>
</dbReference>
<dbReference type="SMART" id="SM00342">
    <property type="entry name" value="HTH_ARAC"/>
    <property type="match status" value="1"/>
</dbReference>
<evidence type="ECO:0000259" key="4">
    <source>
        <dbReference type="PROSITE" id="PS01124"/>
    </source>
</evidence>
<organism evidence="5 6">
    <name type="scientific">Bifidobacterium catenulatum</name>
    <dbReference type="NCBI Taxonomy" id="1686"/>
    <lineage>
        <taxon>Bacteria</taxon>
        <taxon>Bacillati</taxon>
        <taxon>Actinomycetota</taxon>
        <taxon>Actinomycetes</taxon>
        <taxon>Bifidobacteriales</taxon>
        <taxon>Bifidobacteriaceae</taxon>
        <taxon>Bifidobacterium</taxon>
    </lineage>
</organism>
<dbReference type="AlphaFoldDB" id="A0A1V8PRA5"/>
<dbReference type="InterPro" id="IPR014710">
    <property type="entry name" value="RmlC-like_jellyroll"/>
</dbReference>
<keyword evidence="3" id="KW-0804">Transcription</keyword>
<keyword evidence="1" id="KW-0805">Transcription regulation</keyword>
<dbReference type="InterPro" id="IPR003313">
    <property type="entry name" value="AraC-bd"/>
</dbReference>
<dbReference type="InterPro" id="IPR018060">
    <property type="entry name" value="HTH_AraC"/>
</dbReference>